<evidence type="ECO:0000313" key="13">
    <source>
        <dbReference type="Proteomes" id="UP000807025"/>
    </source>
</evidence>
<feature type="domain" description="Endonuclease/exonuclease/phosphatase" evidence="11">
    <location>
        <begin position="55"/>
        <end position="304"/>
    </location>
</feature>
<dbReference type="PANTHER" id="PTHR15822">
    <property type="entry name" value="TRAF AND TNF RECEPTOR-ASSOCIATED PROTEIN"/>
    <property type="match status" value="1"/>
</dbReference>
<evidence type="ECO:0000256" key="8">
    <source>
        <dbReference type="ARBA" id="ARBA00022842"/>
    </source>
</evidence>
<evidence type="ECO:0000256" key="9">
    <source>
        <dbReference type="ARBA" id="ARBA00023204"/>
    </source>
</evidence>
<comment type="caution">
    <text evidence="12">The sequence shown here is derived from an EMBL/GenBank/DDBJ whole genome shotgun (WGS) entry which is preliminary data.</text>
</comment>
<dbReference type="GO" id="GO:0070260">
    <property type="term" value="F:5'-tyrosyl-DNA phosphodiesterase activity"/>
    <property type="evidence" value="ECO:0007669"/>
    <property type="project" value="TreeGrafter"/>
</dbReference>
<gene>
    <name evidence="12" type="ORF">BDN71DRAFT_1441240</name>
</gene>
<name>A0A9P6DIY9_PLEER</name>
<keyword evidence="7" id="KW-0378">Hydrolase</keyword>
<dbReference type="SUPFAM" id="SSF56219">
    <property type="entry name" value="DNase I-like"/>
    <property type="match status" value="1"/>
</dbReference>
<keyword evidence="4" id="KW-0540">Nuclease</keyword>
<dbReference type="CDD" id="cd09080">
    <property type="entry name" value="TDP2"/>
    <property type="match status" value="1"/>
</dbReference>
<dbReference type="GO" id="GO:0005737">
    <property type="term" value="C:cytoplasm"/>
    <property type="evidence" value="ECO:0007669"/>
    <property type="project" value="TreeGrafter"/>
</dbReference>
<evidence type="ECO:0000256" key="10">
    <source>
        <dbReference type="ARBA" id="ARBA00023242"/>
    </source>
</evidence>
<dbReference type="InterPro" id="IPR051547">
    <property type="entry name" value="TDP2-like"/>
</dbReference>
<proteinExistence type="predicted"/>
<evidence type="ECO:0000256" key="6">
    <source>
        <dbReference type="ARBA" id="ARBA00022763"/>
    </source>
</evidence>
<dbReference type="Proteomes" id="UP000807025">
    <property type="component" value="Unassembled WGS sequence"/>
</dbReference>
<dbReference type="InterPro" id="IPR005135">
    <property type="entry name" value="Endo/exonuclease/phosphatase"/>
</dbReference>
<protein>
    <recommendedName>
        <fullName evidence="11">Endonuclease/exonuclease/phosphatase domain-containing protein</fullName>
    </recommendedName>
</protein>
<dbReference type="GO" id="GO:0006302">
    <property type="term" value="P:double-strand break repair"/>
    <property type="evidence" value="ECO:0007669"/>
    <property type="project" value="TreeGrafter"/>
</dbReference>
<comment type="cofactor">
    <cofactor evidence="1">
        <name>Mn(2+)</name>
        <dbReference type="ChEBI" id="CHEBI:29035"/>
    </cofactor>
</comment>
<dbReference type="EMBL" id="MU154529">
    <property type="protein sequence ID" value="KAF9500124.1"/>
    <property type="molecule type" value="Genomic_DNA"/>
</dbReference>
<accession>A0A9P6DIY9</accession>
<comment type="subcellular location">
    <subcellularLocation>
        <location evidence="3">Nucleus</location>
        <location evidence="3">PML body</location>
    </subcellularLocation>
</comment>
<keyword evidence="6" id="KW-0227">DNA damage</keyword>
<keyword evidence="5" id="KW-0479">Metal-binding</keyword>
<evidence type="ECO:0000256" key="2">
    <source>
        <dbReference type="ARBA" id="ARBA00001946"/>
    </source>
</evidence>
<dbReference type="GO" id="GO:0046872">
    <property type="term" value="F:metal ion binding"/>
    <property type="evidence" value="ECO:0007669"/>
    <property type="project" value="UniProtKB-KW"/>
</dbReference>
<dbReference type="GO" id="GO:0003697">
    <property type="term" value="F:single-stranded DNA binding"/>
    <property type="evidence" value="ECO:0007669"/>
    <property type="project" value="TreeGrafter"/>
</dbReference>
<keyword evidence="8" id="KW-0460">Magnesium</keyword>
<evidence type="ECO:0000313" key="12">
    <source>
        <dbReference type="EMBL" id="KAF9500124.1"/>
    </source>
</evidence>
<comment type="cofactor">
    <cofactor evidence="2">
        <name>Mg(2+)</name>
        <dbReference type="ChEBI" id="CHEBI:18420"/>
    </cofactor>
</comment>
<dbReference type="GO" id="GO:0004518">
    <property type="term" value="F:nuclease activity"/>
    <property type="evidence" value="ECO:0007669"/>
    <property type="project" value="UniProtKB-KW"/>
</dbReference>
<reference evidence="12" key="1">
    <citation type="submission" date="2020-11" db="EMBL/GenBank/DDBJ databases">
        <authorList>
            <consortium name="DOE Joint Genome Institute"/>
            <person name="Ahrendt S."/>
            <person name="Riley R."/>
            <person name="Andreopoulos W."/>
            <person name="Labutti K."/>
            <person name="Pangilinan J."/>
            <person name="Ruiz-Duenas F.J."/>
            <person name="Barrasa J.M."/>
            <person name="Sanchez-Garcia M."/>
            <person name="Camarero S."/>
            <person name="Miyauchi S."/>
            <person name="Serrano A."/>
            <person name="Linde D."/>
            <person name="Babiker R."/>
            <person name="Drula E."/>
            <person name="Ayuso-Fernandez I."/>
            <person name="Pacheco R."/>
            <person name="Padilla G."/>
            <person name="Ferreira P."/>
            <person name="Barriuso J."/>
            <person name="Kellner H."/>
            <person name="Castanera R."/>
            <person name="Alfaro M."/>
            <person name="Ramirez L."/>
            <person name="Pisabarro A.G."/>
            <person name="Kuo A."/>
            <person name="Tritt A."/>
            <person name="Lipzen A."/>
            <person name="He G."/>
            <person name="Yan M."/>
            <person name="Ng V."/>
            <person name="Cullen D."/>
            <person name="Martin F."/>
            <person name="Rosso M.-N."/>
            <person name="Henrissat B."/>
            <person name="Hibbett D."/>
            <person name="Martinez A.T."/>
            <person name="Grigoriev I.V."/>
        </authorList>
    </citation>
    <scope>NUCLEOTIDE SEQUENCE</scope>
    <source>
        <strain evidence="12">ATCC 90797</strain>
    </source>
</reference>
<evidence type="ECO:0000259" key="11">
    <source>
        <dbReference type="Pfam" id="PF03372"/>
    </source>
</evidence>
<keyword evidence="13" id="KW-1185">Reference proteome</keyword>
<evidence type="ECO:0000256" key="5">
    <source>
        <dbReference type="ARBA" id="ARBA00022723"/>
    </source>
</evidence>
<dbReference type="OrthoDB" id="9975959at2759"/>
<evidence type="ECO:0000256" key="1">
    <source>
        <dbReference type="ARBA" id="ARBA00001936"/>
    </source>
</evidence>
<dbReference type="AlphaFoldDB" id="A0A9P6DIY9"/>
<evidence type="ECO:0000256" key="7">
    <source>
        <dbReference type="ARBA" id="ARBA00022801"/>
    </source>
</evidence>
<evidence type="ECO:0000256" key="4">
    <source>
        <dbReference type="ARBA" id="ARBA00022722"/>
    </source>
</evidence>
<dbReference type="PANTHER" id="PTHR15822:SF4">
    <property type="entry name" value="TYROSYL-DNA PHOSPHODIESTERASE 2"/>
    <property type="match status" value="1"/>
</dbReference>
<keyword evidence="9" id="KW-0234">DNA repair</keyword>
<organism evidence="12 13">
    <name type="scientific">Pleurotus eryngii</name>
    <name type="common">Boletus of the steppes</name>
    <dbReference type="NCBI Taxonomy" id="5323"/>
    <lineage>
        <taxon>Eukaryota</taxon>
        <taxon>Fungi</taxon>
        <taxon>Dikarya</taxon>
        <taxon>Basidiomycota</taxon>
        <taxon>Agaricomycotina</taxon>
        <taxon>Agaricomycetes</taxon>
        <taxon>Agaricomycetidae</taxon>
        <taxon>Agaricales</taxon>
        <taxon>Pleurotineae</taxon>
        <taxon>Pleurotaceae</taxon>
        <taxon>Pleurotus</taxon>
    </lineage>
</organism>
<evidence type="ECO:0000256" key="3">
    <source>
        <dbReference type="ARBA" id="ARBA00004322"/>
    </source>
</evidence>
<dbReference type="Pfam" id="PF03372">
    <property type="entry name" value="Exo_endo_phos"/>
    <property type="match status" value="1"/>
</dbReference>
<dbReference type="Gene3D" id="3.60.10.10">
    <property type="entry name" value="Endonuclease/exonuclease/phosphatase"/>
    <property type="match status" value="1"/>
</dbReference>
<dbReference type="InterPro" id="IPR036691">
    <property type="entry name" value="Endo/exonu/phosph_ase_sf"/>
</dbReference>
<keyword evidence="10" id="KW-0539">Nucleus</keyword>
<sequence length="315" mass="35642">MSSISMSYTDDEPVIPNSLYELRPCRYRPTKDAWKHLSERDLHKGPPPSLVRIISWNVDYAEDDCIGRLETVLEYLRCHIFGCETGKAPEPCCVLLQEVNIEAFATILHDEWVKDHFIVTPSTTRKWPEDAYYGNVTLVSRKVPVVFAGILEFGCSGMQRTAVIVDVRMRVMESEGQDVLVRVVNTHLESLPSGTMARPRQLNIISKLLTEDKLHCGIVCGDMNAIMPEDKRLPQQNGLRDAWRKGDEDENGFTWGYQGKDVGKFPPGRLDKVLFVPRRGLKVDEPAKIGVGVQTQEGRFASDHYGLVTTVRVLR</sequence>